<dbReference type="Pfam" id="PF09851">
    <property type="entry name" value="SHOCT"/>
    <property type="match status" value="1"/>
</dbReference>
<gene>
    <name evidence="3" type="ORF">Pan265_06720</name>
</gene>
<keyword evidence="1" id="KW-0812">Transmembrane</keyword>
<protein>
    <recommendedName>
        <fullName evidence="2">SHOCT domain-containing protein</fullName>
    </recommendedName>
</protein>
<feature type="domain" description="SHOCT" evidence="2">
    <location>
        <begin position="59"/>
        <end position="83"/>
    </location>
</feature>
<evidence type="ECO:0000256" key="1">
    <source>
        <dbReference type="SAM" id="Phobius"/>
    </source>
</evidence>
<organism evidence="3 4">
    <name type="scientific">Mucisphaera calidilacus</name>
    <dbReference type="NCBI Taxonomy" id="2527982"/>
    <lineage>
        <taxon>Bacteria</taxon>
        <taxon>Pseudomonadati</taxon>
        <taxon>Planctomycetota</taxon>
        <taxon>Phycisphaerae</taxon>
        <taxon>Phycisphaerales</taxon>
        <taxon>Phycisphaeraceae</taxon>
        <taxon>Mucisphaera</taxon>
    </lineage>
</organism>
<reference evidence="3 4" key="1">
    <citation type="submission" date="2019-02" db="EMBL/GenBank/DDBJ databases">
        <title>Deep-cultivation of Planctomycetes and their phenomic and genomic characterization uncovers novel biology.</title>
        <authorList>
            <person name="Wiegand S."/>
            <person name="Jogler M."/>
            <person name="Boedeker C."/>
            <person name="Pinto D."/>
            <person name="Vollmers J."/>
            <person name="Rivas-Marin E."/>
            <person name="Kohn T."/>
            <person name="Peeters S.H."/>
            <person name="Heuer A."/>
            <person name="Rast P."/>
            <person name="Oberbeckmann S."/>
            <person name="Bunk B."/>
            <person name="Jeske O."/>
            <person name="Meyerdierks A."/>
            <person name="Storesund J.E."/>
            <person name="Kallscheuer N."/>
            <person name="Luecker S."/>
            <person name="Lage O.M."/>
            <person name="Pohl T."/>
            <person name="Merkel B.J."/>
            <person name="Hornburger P."/>
            <person name="Mueller R.-W."/>
            <person name="Bruemmer F."/>
            <person name="Labrenz M."/>
            <person name="Spormann A.M."/>
            <person name="Op den Camp H."/>
            <person name="Overmann J."/>
            <person name="Amann R."/>
            <person name="Jetten M.S.M."/>
            <person name="Mascher T."/>
            <person name="Medema M.H."/>
            <person name="Devos D.P."/>
            <person name="Kaster A.-K."/>
            <person name="Ovreas L."/>
            <person name="Rohde M."/>
            <person name="Galperin M.Y."/>
            <person name="Jogler C."/>
        </authorList>
    </citation>
    <scope>NUCLEOTIDE SEQUENCE [LARGE SCALE GENOMIC DNA]</scope>
    <source>
        <strain evidence="3 4">Pan265</strain>
    </source>
</reference>
<name>A0A518BV21_9BACT</name>
<dbReference type="EMBL" id="CP036280">
    <property type="protein sequence ID" value="QDU70835.1"/>
    <property type="molecule type" value="Genomic_DNA"/>
</dbReference>
<evidence type="ECO:0000313" key="4">
    <source>
        <dbReference type="Proteomes" id="UP000320386"/>
    </source>
</evidence>
<evidence type="ECO:0000313" key="3">
    <source>
        <dbReference type="EMBL" id="QDU70835.1"/>
    </source>
</evidence>
<feature type="transmembrane region" description="Helical" evidence="1">
    <location>
        <begin position="20"/>
        <end position="42"/>
    </location>
</feature>
<dbReference type="InterPro" id="IPR018649">
    <property type="entry name" value="SHOCT"/>
</dbReference>
<proteinExistence type="predicted"/>
<dbReference type="Proteomes" id="UP000320386">
    <property type="component" value="Chromosome"/>
</dbReference>
<keyword evidence="4" id="KW-1185">Reference proteome</keyword>
<evidence type="ECO:0000259" key="2">
    <source>
        <dbReference type="Pfam" id="PF09851"/>
    </source>
</evidence>
<keyword evidence="1" id="KW-1133">Transmembrane helix</keyword>
<accession>A0A518BV21</accession>
<keyword evidence="1" id="KW-0472">Membrane</keyword>
<dbReference type="AlphaFoldDB" id="A0A518BV21"/>
<dbReference type="KEGG" id="mcad:Pan265_06720"/>
<sequence>MTCGVIMLAQGINTADLIRAFAVLAGSFILLGIVLGVLRYYLIRRGTDDHTELRTSFTLHDLRTMHEAGELTDEEYEAMRERITRSVRDED</sequence>